<proteinExistence type="predicted"/>
<evidence type="ECO:0000256" key="1">
    <source>
        <dbReference type="SAM" id="Phobius"/>
    </source>
</evidence>
<accession>A0ABV8CK12</accession>
<feature type="transmembrane region" description="Helical" evidence="1">
    <location>
        <begin position="79"/>
        <end position="99"/>
    </location>
</feature>
<protein>
    <submittedName>
        <fullName evidence="2">Uncharacterized protein</fullName>
    </submittedName>
</protein>
<dbReference type="RefSeq" id="WP_377150617.1">
    <property type="nucleotide sequence ID" value="NZ_JBHSAF010000001.1"/>
</dbReference>
<evidence type="ECO:0000313" key="2">
    <source>
        <dbReference type="EMBL" id="MFC3912510.1"/>
    </source>
</evidence>
<dbReference type="EMBL" id="JBHSAF010000001">
    <property type="protein sequence ID" value="MFC3912510.1"/>
    <property type="molecule type" value="Genomic_DNA"/>
</dbReference>
<feature type="transmembrane region" description="Helical" evidence="1">
    <location>
        <begin position="6"/>
        <end position="25"/>
    </location>
</feature>
<keyword evidence="1" id="KW-0472">Membrane</keyword>
<keyword evidence="1" id="KW-1133">Transmembrane helix</keyword>
<keyword evidence="1" id="KW-0812">Transmembrane</keyword>
<gene>
    <name evidence="2" type="ORF">ACFOSS_03380</name>
</gene>
<name>A0ABV8CK12_9GAMM</name>
<sequence length="120" mass="13716">MLPALVLILLLLAFYALFISINGFVKHWKDETPIHWNQWNEPNPIDIYSGMFGVYKSIIFGKACEDAGSKLLLKKRNDIRFILIIIALLIIAGGSLHLFDVQAKPRWIVWCINHGPCNKI</sequence>
<comment type="caution">
    <text evidence="2">The sequence shown here is derived from an EMBL/GenBank/DDBJ whole genome shotgun (WGS) entry which is preliminary data.</text>
</comment>
<organism evidence="2 3">
    <name type="scientific">Pseudaeromonas sharmana</name>
    <dbReference type="NCBI Taxonomy" id="328412"/>
    <lineage>
        <taxon>Bacteria</taxon>
        <taxon>Pseudomonadati</taxon>
        <taxon>Pseudomonadota</taxon>
        <taxon>Gammaproteobacteria</taxon>
        <taxon>Aeromonadales</taxon>
        <taxon>Aeromonadaceae</taxon>
        <taxon>Pseudaeromonas</taxon>
    </lineage>
</organism>
<evidence type="ECO:0000313" key="3">
    <source>
        <dbReference type="Proteomes" id="UP001595692"/>
    </source>
</evidence>
<dbReference type="Proteomes" id="UP001595692">
    <property type="component" value="Unassembled WGS sequence"/>
</dbReference>
<reference evidence="3" key="1">
    <citation type="journal article" date="2019" name="Int. J. Syst. Evol. Microbiol.">
        <title>The Global Catalogue of Microorganisms (GCM) 10K type strain sequencing project: providing services to taxonomists for standard genome sequencing and annotation.</title>
        <authorList>
            <consortium name="The Broad Institute Genomics Platform"/>
            <consortium name="The Broad Institute Genome Sequencing Center for Infectious Disease"/>
            <person name="Wu L."/>
            <person name="Ma J."/>
        </authorList>
    </citation>
    <scope>NUCLEOTIDE SEQUENCE [LARGE SCALE GENOMIC DNA]</scope>
    <source>
        <strain evidence="3">CCUG 54939</strain>
    </source>
</reference>
<keyword evidence="3" id="KW-1185">Reference proteome</keyword>